<dbReference type="KEGG" id="ima:PO878_15430"/>
<evidence type="ECO:0000256" key="4">
    <source>
        <dbReference type="ARBA" id="ARBA00022676"/>
    </source>
</evidence>
<keyword evidence="6 10" id="KW-0812">Transmembrane</keyword>
<dbReference type="RefSeq" id="WP_272735420.1">
    <property type="nucleotide sequence ID" value="NZ_CP116942.1"/>
</dbReference>
<dbReference type="PANTHER" id="PTHR12468:SF2">
    <property type="entry name" value="GPI MANNOSYLTRANSFERASE 2"/>
    <property type="match status" value="1"/>
</dbReference>
<dbReference type="PANTHER" id="PTHR12468">
    <property type="entry name" value="GPI MANNOSYLTRANSFERASE 2"/>
    <property type="match status" value="1"/>
</dbReference>
<feature type="transmembrane region" description="Helical" evidence="10">
    <location>
        <begin position="329"/>
        <end position="351"/>
    </location>
</feature>
<sequence>MSEAGTRAVRTWRAHGATLGPLAAWATVALVLLTVQLLANPGGVVSPWPVRGEALRGWVQFDGPEYLSIAASGYEARQLVWFPLYPLLLRAVDVLTGDPVVAGVLVSLLGGATATVLLAAWCRGAGMGTRARRITLGLFLLYPYGWFLYGVVYSDALFVAVALGAFVAAQRDRYVLAGLLGALATATRPSGFAVALGVLLVALEGSGALARAPGRGGWLGALRVPTQIDRARLHPRLLGPLLAWAGLVAYCAYQWVAWGRPLRFVSEQANYHDSGPGTLLKQQYFDAWYGGFDGRHLATTTAQGLLLVGVLLAVPAVGRRFGWGHGVLVLGLAALPAVSVSTFMGIGRYLLPAFPVVALAGEWLAPRPRRAVGVLAVSGALLGLLAYGFSRSWYLT</sequence>
<evidence type="ECO:0000313" key="11">
    <source>
        <dbReference type="EMBL" id="WCO65894.1"/>
    </source>
</evidence>
<keyword evidence="8 10" id="KW-1133">Transmembrane helix</keyword>
<evidence type="ECO:0000256" key="6">
    <source>
        <dbReference type="ARBA" id="ARBA00022692"/>
    </source>
</evidence>
<feature type="transmembrane region" description="Helical" evidence="10">
    <location>
        <begin position="141"/>
        <end position="168"/>
    </location>
</feature>
<keyword evidence="4" id="KW-0328">Glycosyltransferase</keyword>
<dbReference type="GO" id="GO:0000009">
    <property type="term" value="F:alpha-1,6-mannosyltransferase activity"/>
    <property type="evidence" value="ECO:0007669"/>
    <property type="project" value="InterPro"/>
</dbReference>
<feature type="transmembrane region" description="Helical" evidence="10">
    <location>
        <begin position="100"/>
        <end position="121"/>
    </location>
</feature>
<keyword evidence="7" id="KW-0256">Endoplasmic reticulum</keyword>
<comment type="pathway">
    <text evidence="2">Glycolipid biosynthesis; glycosylphosphatidylinositol-anchor biosynthesis.</text>
</comment>
<evidence type="ECO:0000256" key="10">
    <source>
        <dbReference type="SAM" id="Phobius"/>
    </source>
</evidence>
<keyword evidence="3" id="KW-0337">GPI-anchor biosynthesis</keyword>
<keyword evidence="12" id="KW-1185">Reference proteome</keyword>
<feature type="transmembrane region" description="Helical" evidence="10">
    <location>
        <begin position="237"/>
        <end position="256"/>
    </location>
</feature>
<feature type="transmembrane region" description="Helical" evidence="10">
    <location>
        <begin position="174"/>
        <end position="203"/>
    </location>
</feature>
<dbReference type="EMBL" id="CP116942">
    <property type="protein sequence ID" value="WCO65894.1"/>
    <property type="molecule type" value="Genomic_DNA"/>
</dbReference>
<accession>A0AAE9Y7T6</accession>
<evidence type="ECO:0000256" key="3">
    <source>
        <dbReference type="ARBA" id="ARBA00022502"/>
    </source>
</evidence>
<feature type="transmembrane region" description="Helical" evidence="10">
    <location>
        <begin position="297"/>
        <end position="317"/>
    </location>
</feature>
<dbReference type="GO" id="GO:0016020">
    <property type="term" value="C:membrane"/>
    <property type="evidence" value="ECO:0007669"/>
    <property type="project" value="GOC"/>
</dbReference>
<evidence type="ECO:0000256" key="9">
    <source>
        <dbReference type="ARBA" id="ARBA00023136"/>
    </source>
</evidence>
<proteinExistence type="predicted"/>
<name>A0AAE9Y7T6_9ACTN</name>
<dbReference type="GO" id="GO:0006506">
    <property type="term" value="P:GPI anchor biosynthetic process"/>
    <property type="evidence" value="ECO:0007669"/>
    <property type="project" value="UniProtKB-KW"/>
</dbReference>
<feature type="transmembrane region" description="Helical" evidence="10">
    <location>
        <begin position="371"/>
        <end position="390"/>
    </location>
</feature>
<dbReference type="GO" id="GO:0031501">
    <property type="term" value="C:mannosyltransferase complex"/>
    <property type="evidence" value="ECO:0007669"/>
    <property type="project" value="TreeGrafter"/>
</dbReference>
<keyword evidence="9 10" id="KW-0472">Membrane</keyword>
<evidence type="ECO:0000256" key="8">
    <source>
        <dbReference type="ARBA" id="ARBA00022989"/>
    </source>
</evidence>
<evidence type="ECO:0008006" key="13">
    <source>
        <dbReference type="Google" id="ProtNLM"/>
    </source>
</evidence>
<reference evidence="11" key="1">
    <citation type="submission" date="2023-01" db="EMBL/GenBank/DDBJ databases">
        <title>The diversity of Class Acidimicrobiia in South China Sea sediment environments and the proposal of Iamia marina sp. nov., a novel species of the genus Iamia.</title>
        <authorList>
            <person name="He Y."/>
            <person name="Tian X."/>
        </authorList>
    </citation>
    <scope>NUCLEOTIDE SEQUENCE</scope>
    <source>
        <strain evidence="11">DSM 19957</strain>
    </source>
</reference>
<evidence type="ECO:0000256" key="2">
    <source>
        <dbReference type="ARBA" id="ARBA00004687"/>
    </source>
</evidence>
<keyword evidence="5" id="KW-0808">Transferase</keyword>
<gene>
    <name evidence="11" type="ORF">PO878_15430</name>
</gene>
<dbReference type="AlphaFoldDB" id="A0AAE9Y7T6"/>
<evidence type="ECO:0000313" key="12">
    <source>
        <dbReference type="Proteomes" id="UP001216390"/>
    </source>
</evidence>
<comment type="subcellular location">
    <subcellularLocation>
        <location evidence="1">Endoplasmic reticulum membrane</location>
        <topology evidence="1">Multi-pass membrane protein</topology>
    </subcellularLocation>
</comment>
<evidence type="ECO:0000256" key="1">
    <source>
        <dbReference type="ARBA" id="ARBA00004477"/>
    </source>
</evidence>
<dbReference type="Proteomes" id="UP001216390">
    <property type="component" value="Chromosome"/>
</dbReference>
<dbReference type="GO" id="GO:0004376">
    <property type="term" value="F:GPI mannosyltransferase activity"/>
    <property type="evidence" value="ECO:0007669"/>
    <property type="project" value="InterPro"/>
</dbReference>
<protein>
    <recommendedName>
        <fullName evidence="13">Glycosyltransferase RgtA/B/C/D-like domain-containing protein</fullName>
    </recommendedName>
</protein>
<evidence type="ECO:0000256" key="5">
    <source>
        <dbReference type="ARBA" id="ARBA00022679"/>
    </source>
</evidence>
<dbReference type="InterPro" id="IPR007315">
    <property type="entry name" value="PIG-V/Gpi18"/>
</dbReference>
<organism evidence="11 12">
    <name type="scientific">Iamia majanohamensis</name>
    <dbReference type="NCBI Taxonomy" id="467976"/>
    <lineage>
        <taxon>Bacteria</taxon>
        <taxon>Bacillati</taxon>
        <taxon>Actinomycetota</taxon>
        <taxon>Acidimicrobiia</taxon>
        <taxon>Acidimicrobiales</taxon>
        <taxon>Iamiaceae</taxon>
        <taxon>Iamia</taxon>
    </lineage>
</organism>
<feature type="transmembrane region" description="Helical" evidence="10">
    <location>
        <begin position="21"/>
        <end position="39"/>
    </location>
</feature>
<evidence type="ECO:0000256" key="7">
    <source>
        <dbReference type="ARBA" id="ARBA00022824"/>
    </source>
</evidence>